<evidence type="ECO:0000313" key="4">
    <source>
        <dbReference type="Proteomes" id="UP000024635"/>
    </source>
</evidence>
<dbReference type="InterPro" id="IPR003961">
    <property type="entry name" value="FN3_dom"/>
</dbReference>
<protein>
    <recommendedName>
        <fullName evidence="2">Fibronectin type-III domain-containing protein</fullName>
    </recommendedName>
</protein>
<accession>A0A016TML2</accession>
<dbReference type="SUPFAM" id="SSF49265">
    <property type="entry name" value="Fibronectin type III"/>
    <property type="match status" value="1"/>
</dbReference>
<evidence type="ECO:0000256" key="1">
    <source>
        <dbReference type="SAM" id="MobiDB-lite"/>
    </source>
</evidence>
<organism evidence="3 4">
    <name type="scientific">Ancylostoma ceylanicum</name>
    <dbReference type="NCBI Taxonomy" id="53326"/>
    <lineage>
        <taxon>Eukaryota</taxon>
        <taxon>Metazoa</taxon>
        <taxon>Ecdysozoa</taxon>
        <taxon>Nematoda</taxon>
        <taxon>Chromadorea</taxon>
        <taxon>Rhabditida</taxon>
        <taxon>Rhabditina</taxon>
        <taxon>Rhabditomorpha</taxon>
        <taxon>Strongyloidea</taxon>
        <taxon>Ancylostomatidae</taxon>
        <taxon>Ancylostomatinae</taxon>
        <taxon>Ancylostoma</taxon>
    </lineage>
</organism>
<feature type="compositionally biased region" description="Basic residues" evidence="1">
    <location>
        <begin position="120"/>
        <end position="134"/>
    </location>
</feature>
<name>A0A016TML2_9BILA</name>
<evidence type="ECO:0000259" key="2">
    <source>
        <dbReference type="PROSITE" id="PS50853"/>
    </source>
</evidence>
<dbReference type="EMBL" id="JARK01001427">
    <property type="protein sequence ID" value="EYC03931.1"/>
    <property type="molecule type" value="Genomic_DNA"/>
</dbReference>
<reference evidence="4" key="1">
    <citation type="journal article" date="2015" name="Nat. Genet.">
        <title>The genome and transcriptome of the zoonotic hookworm Ancylostoma ceylanicum identify infection-specific gene families.</title>
        <authorList>
            <person name="Schwarz E.M."/>
            <person name="Hu Y."/>
            <person name="Antoshechkin I."/>
            <person name="Miller M.M."/>
            <person name="Sternberg P.W."/>
            <person name="Aroian R.V."/>
        </authorList>
    </citation>
    <scope>NUCLEOTIDE SEQUENCE</scope>
    <source>
        <strain evidence="4">HY135</strain>
    </source>
</reference>
<dbReference type="Proteomes" id="UP000024635">
    <property type="component" value="Unassembled WGS sequence"/>
</dbReference>
<evidence type="ECO:0000313" key="3">
    <source>
        <dbReference type="EMBL" id="EYC03931.1"/>
    </source>
</evidence>
<feature type="region of interest" description="Disordered" evidence="1">
    <location>
        <begin position="120"/>
        <end position="140"/>
    </location>
</feature>
<dbReference type="AlphaFoldDB" id="A0A016TML2"/>
<dbReference type="InterPro" id="IPR013783">
    <property type="entry name" value="Ig-like_fold"/>
</dbReference>
<comment type="caution">
    <text evidence="3">The sequence shown here is derived from an EMBL/GenBank/DDBJ whole genome shotgun (WGS) entry which is preliminary data.</text>
</comment>
<gene>
    <name evidence="3" type="primary">Acey_s0091.g2505</name>
    <name evidence="3" type="ORF">Y032_0091g2505</name>
</gene>
<dbReference type="PROSITE" id="PS50853">
    <property type="entry name" value="FN3"/>
    <property type="match status" value="1"/>
</dbReference>
<sequence>MGRLARGLNEGSSAPTTYATEVEAVVVSPIEVYIDFEPIPAGKLPGEDAGCKVYVCKEQAISSKCFSQFTPPRIASALFSNLEQGGTFYGTVVCSTRAGDGPPSPWIIFDVEKLIIGRKTTTKKPRKEKTRQMPRVKLGQ</sequence>
<feature type="domain" description="Fibronectin type-III" evidence="2">
    <location>
        <begin position="18"/>
        <end position="114"/>
    </location>
</feature>
<dbReference type="InterPro" id="IPR036116">
    <property type="entry name" value="FN3_sf"/>
</dbReference>
<keyword evidence="4" id="KW-1185">Reference proteome</keyword>
<proteinExistence type="predicted"/>
<dbReference type="Gene3D" id="2.60.40.10">
    <property type="entry name" value="Immunoglobulins"/>
    <property type="match status" value="1"/>
</dbReference>